<comment type="caution">
    <text evidence="1">The sequence shown here is derived from an EMBL/GenBank/DDBJ whole genome shotgun (WGS) entry which is preliminary data.</text>
</comment>
<name>A0ACB7XQF1_9ERIC</name>
<organism evidence="1 2">
    <name type="scientific">Vaccinium darrowii</name>
    <dbReference type="NCBI Taxonomy" id="229202"/>
    <lineage>
        <taxon>Eukaryota</taxon>
        <taxon>Viridiplantae</taxon>
        <taxon>Streptophyta</taxon>
        <taxon>Embryophyta</taxon>
        <taxon>Tracheophyta</taxon>
        <taxon>Spermatophyta</taxon>
        <taxon>Magnoliopsida</taxon>
        <taxon>eudicotyledons</taxon>
        <taxon>Gunneridae</taxon>
        <taxon>Pentapetalae</taxon>
        <taxon>asterids</taxon>
        <taxon>Ericales</taxon>
        <taxon>Ericaceae</taxon>
        <taxon>Vaccinioideae</taxon>
        <taxon>Vaccinieae</taxon>
        <taxon>Vaccinium</taxon>
    </lineage>
</organism>
<dbReference type="EMBL" id="CM037151">
    <property type="protein sequence ID" value="KAH7843191.1"/>
    <property type="molecule type" value="Genomic_DNA"/>
</dbReference>
<protein>
    <submittedName>
        <fullName evidence="1">Uncharacterized protein</fullName>
    </submittedName>
</protein>
<keyword evidence="2" id="KW-1185">Reference proteome</keyword>
<sequence length="134" mass="15109">METHHSEHSGAVGPKQNSQSRFGRGGTSSGVRGPVGLGILSSFLSRDEEAAEIIRQIATGLMPDDTESFAEVKRRIENYHTRISRTRIATWVNEVMRNYFRSPWTTIAVFYAVLAIFLSIVQTYFTIFPSPDKR</sequence>
<proteinExistence type="predicted"/>
<accession>A0ACB7XQF1</accession>
<gene>
    <name evidence="1" type="ORF">Vadar_013710</name>
</gene>
<evidence type="ECO:0000313" key="2">
    <source>
        <dbReference type="Proteomes" id="UP000828048"/>
    </source>
</evidence>
<evidence type="ECO:0000313" key="1">
    <source>
        <dbReference type="EMBL" id="KAH7843191.1"/>
    </source>
</evidence>
<dbReference type="Proteomes" id="UP000828048">
    <property type="component" value="Chromosome 1"/>
</dbReference>
<reference evidence="1 2" key="1">
    <citation type="journal article" date="2021" name="Hortic Res">
        <title>High-quality reference genome and annotation aids understanding of berry development for evergreen blueberry (Vaccinium darrowii).</title>
        <authorList>
            <person name="Yu J."/>
            <person name="Hulse-Kemp A.M."/>
            <person name="Babiker E."/>
            <person name="Staton M."/>
        </authorList>
    </citation>
    <scope>NUCLEOTIDE SEQUENCE [LARGE SCALE GENOMIC DNA]</scope>
    <source>
        <strain evidence="2">cv. NJ 8807/NJ 8810</strain>
        <tissue evidence="1">Young leaf</tissue>
    </source>
</reference>